<dbReference type="EMBL" id="AOHV01000033">
    <property type="protein sequence ID" value="ELY35434.1"/>
    <property type="molecule type" value="Genomic_DNA"/>
</dbReference>
<dbReference type="PRINTS" id="PR00335">
    <property type="entry name" value="KUPTAKETRKA"/>
</dbReference>
<dbReference type="KEGG" id="hje:HacjB3_09850"/>
<evidence type="ECO:0000256" key="3">
    <source>
        <dbReference type="ARBA" id="ARBA00022538"/>
    </source>
</evidence>
<accession>D8J3P6</accession>
<organism evidence="9 11">
    <name type="scientific">Halalkalicoccus jeotgali (strain DSM 18796 / CECT 7217 / JCM 14584 / KCTC 4019 / B3)</name>
    <dbReference type="NCBI Taxonomy" id="795797"/>
    <lineage>
        <taxon>Archaea</taxon>
        <taxon>Methanobacteriati</taxon>
        <taxon>Methanobacteriota</taxon>
        <taxon>Stenosarchaea group</taxon>
        <taxon>Halobacteria</taxon>
        <taxon>Halobacteriales</taxon>
        <taxon>Halococcaceae</taxon>
        <taxon>Halalkalicoccus</taxon>
    </lineage>
</organism>
<dbReference type="AlphaFoldDB" id="D8J3P6"/>
<comment type="function">
    <text evidence="1">Part of a potassium transport system.</text>
</comment>
<dbReference type="InterPro" id="IPR003148">
    <property type="entry name" value="RCK_N"/>
</dbReference>
<evidence type="ECO:0000259" key="8">
    <source>
        <dbReference type="PROSITE" id="PS51202"/>
    </source>
</evidence>
<dbReference type="PANTHER" id="PTHR43833">
    <property type="entry name" value="POTASSIUM CHANNEL PROTEIN 2-RELATED-RELATED"/>
    <property type="match status" value="1"/>
</dbReference>
<dbReference type="STRING" id="795797.HacjB3_09850"/>
<keyword evidence="2" id="KW-0813">Transport</keyword>
<dbReference type="GO" id="GO:0005886">
    <property type="term" value="C:plasma membrane"/>
    <property type="evidence" value="ECO:0007669"/>
    <property type="project" value="InterPro"/>
</dbReference>
<feature type="domain" description="RCK N-terminal" evidence="7">
    <location>
        <begin position="1"/>
        <end position="122"/>
    </location>
</feature>
<feature type="domain" description="RCK C-terminal" evidence="8">
    <location>
        <begin position="136"/>
        <end position="220"/>
    </location>
</feature>
<dbReference type="RefSeq" id="WP_008417165.1">
    <property type="nucleotide sequence ID" value="NC_014297.1"/>
</dbReference>
<dbReference type="Pfam" id="PF02254">
    <property type="entry name" value="TrkA_N"/>
    <property type="match status" value="1"/>
</dbReference>
<evidence type="ECO:0000256" key="2">
    <source>
        <dbReference type="ARBA" id="ARBA00022448"/>
    </source>
</evidence>
<dbReference type="InterPro" id="IPR006036">
    <property type="entry name" value="K_uptake_TrkA"/>
</dbReference>
<keyword evidence="3" id="KW-0633">Potassium transport</keyword>
<proteinExistence type="predicted"/>
<evidence type="ECO:0000313" key="11">
    <source>
        <dbReference type="Proteomes" id="UP000000390"/>
    </source>
</evidence>
<dbReference type="PATRIC" id="fig|795797.18.peg.1961"/>
<sequence>MYLIVVGAGSIGTEILSVGATSGHEIVVIDRDRERAERAGREFDCLVLHADATDREVLREAGADRADAIICTTEADPTNIMVLLLAKELGIPSLISVVQDPQHTKVFEEAGATTLGNPQRLIAEHLYRAAERPSIVDVMHLSGEAEVFEVMVTEGAPIAGRTLLEADTAGLLNEGVLIVAVERGEAVLTPRGETEIHAGDVLTIFSQAGITPAVMGPFEDGRKRRG</sequence>
<keyword evidence="4" id="KW-0630">Potassium</keyword>
<evidence type="ECO:0000256" key="5">
    <source>
        <dbReference type="ARBA" id="ARBA00023027"/>
    </source>
</evidence>
<dbReference type="GO" id="GO:0015079">
    <property type="term" value="F:potassium ion transmembrane transporter activity"/>
    <property type="evidence" value="ECO:0007669"/>
    <property type="project" value="InterPro"/>
</dbReference>
<dbReference type="GeneID" id="9419780"/>
<evidence type="ECO:0000256" key="1">
    <source>
        <dbReference type="ARBA" id="ARBA00003660"/>
    </source>
</evidence>
<dbReference type="InterPro" id="IPR036291">
    <property type="entry name" value="NAD(P)-bd_dom_sf"/>
</dbReference>
<dbReference type="SUPFAM" id="SSF116726">
    <property type="entry name" value="TrkA C-terminal domain-like"/>
    <property type="match status" value="1"/>
</dbReference>
<keyword evidence="12" id="KW-1185">Reference proteome</keyword>
<dbReference type="InterPro" id="IPR050721">
    <property type="entry name" value="Trk_Ktr_HKT_K-transport"/>
</dbReference>
<evidence type="ECO:0000313" key="10">
    <source>
        <dbReference type="EMBL" id="ELY35434.1"/>
    </source>
</evidence>
<dbReference type="InterPro" id="IPR006037">
    <property type="entry name" value="RCK_C"/>
</dbReference>
<reference evidence="9 11" key="1">
    <citation type="journal article" date="2010" name="J. Bacteriol.">
        <title>Complete genome sequence of Halalkalicoccus jeotgali B3(T), an extremely halophilic archaeon.</title>
        <authorList>
            <person name="Roh S.W."/>
            <person name="Nam Y.D."/>
            <person name="Nam S.H."/>
            <person name="Choi S.H."/>
            <person name="Park H.S."/>
            <person name="Bae J.W."/>
        </authorList>
    </citation>
    <scope>NUCLEOTIDE SEQUENCE [LARGE SCALE GENOMIC DNA]</scope>
    <source>
        <strain evidence="9">B3</strain>
        <strain evidence="11">DSM 18796 / CECT 7217 / JCM 14584 / KCTC 4019 / B3</strain>
    </source>
</reference>
<evidence type="ECO:0000313" key="9">
    <source>
        <dbReference type="EMBL" id="ADJ15353.1"/>
    </source>
</evidence>
<protein>
    <submittedName>
        <fullName evidence="9">TrkA domain-containing protein</fullName>
    </submittedName>
</protein>
<dbReference type="Gene3D" id="3.40.50.720">
    <property type="entry name" value="NAD(P)-binding Rossmann-like Domain"/>
    <property type="match status" value="1"/>
</dbReference>
<dbReference type="Pfam" id="PF02080">
    <property type="entry name" value="TrkA_C"/>
    <property type="match status" value="1"/>
</dbReference>
<dbReference type="EMBL" id="CP002062">
    <property type="protein sequence ID" value="ADJ15353.1"/>
    <property type="molecule type" value="Genomic_DNA"/>
</dbReference>
<keyword evidence="6" id="KW-0406">Ion transport</keyword>
<dbReference type="OrthoDB" id="24929at2157"/>
<dbReference type="PROSITE" id="PS51202">
    <property type="entry name" value="RCK_C"/>
    <property type="match status" value="1"/>
</dbReference>
<dbReference type="Gene3D" id="3.30.70.1450">
    <property type="entry name" value="Regulator of K+ conductance, C-terminal domain"/>
    <property type="match status" value="1"/>
</dbReference>
<dbReference type="Proteomes" id="UP000000390">
    <property type="component" value="Chromosome"/>
</dbReference>
<evidence type="ECO:0000313" key="12">
    <source>
        <dbReference type="Proteomes" id="UP000011645"/>
    </source>
</evidence>
<keyword evidence="5" id="KW-0520">NAD</keyword>
<evidence type="ECO:0000256" key="6">
    <source>
        <dbReference type="ARBA" id="ARBA00023065"/>
    </source>
</evidence>
<dbReference type="SUPFAM" id="SSF51735">
    <property type="entry name" value="NAD(P)-binding Rossmann-fold domains"/>
    <property type="match status" value="1"/>
</dbReference>
<gene>
    <name evidence="9" type="ordered locus">HacjB3_09850</name>
    <name evidence="10" type="ORF">C497_12826</name>
</gene>
<dbReference type="Proteomes" id="UP000011645">
    <property type="component" value="Unassembled WGS sequence"/>
</dbReference>
<reference evidence="10 12" key="2">
    <citation type="journal article" date="2014" name="PLoS Genet.">
        <title>Phylogenetically driven sequencing of extremely halophilic archaea reveals strategies for static and dynamic osmo-response.</title>
        <authorList>
            <person name="Becker E.A."/>
            <person name="Seitzer P.M."/>
            <person name="Tritt A."/>
            <person name="Larsen D."/>
            <person name="Krusor M."/>
            <person name="Yao A.I."/>
            <person name="Wu D."/>
            <person name="Madern D."/>
            <person name="Eisen J.A."/>
            <person name="Darling A.E."/>
            <person name="Facciotti M.T."/>
        </authorList>
    </citation>
    <scope>NUCLEOTIDE SEQUENCE [LARGE SCALE GENOMIC DNA]</scope>
    <source>
        <strain evidence="10">B3</strain>
        <strain evidence="12">DSM 18796 / CECT 7217 / JCM 14584 / KCTC 4019 / B3</strain>
    </source>
</reference>
<dbReference type="PANTHER" id="PTHR43833:SF5">
    <property type="entry name" value="TRK SYSTEM POTASSIUM UPTAKE PROTEIN TRKA"/>
    <property type="match status" value="1"/>
</dbReference>
<evidence type="ECO:0000256" key="4">
    <source>
        <dbReference type="ARBA" id="ARBA00022958"/>
    </source>
</evidence>
<evidence type="ECO:0000259" key="7">
    <source>
        <dbReference type="PROSITE" id="PS51201"/>
    </source>
</evidence>
<dbReference type="PROSITE" id="PS51201">
    <property type="entry name" value="RCK_N"/>
    <property type="match status" value="1"/>
</dbReference>
<dbReference type="eggNOG" id="arCOG01957">
    <property type="taxonomic scope" value="Archaea"/>
</dbReference>
<dbReference type="HOGENOM" id="CLU_046525_2_3_2"/>
<name>D8J3P6_HALJB</name>
<dbReference type="InterPro" id="IPR036721">
    <property type="entry name" value="RCK_C_sf"/>
</dbReference>